<evidence type="ECO:0000313" key="3">
    <source>
        <dbReference type="Proteomes" id="UP000321331"/>
    </source>
</evidence>
<dbReference type="Proteomes" id="UP000321331">
    <property type="component" value="Unassembled WGS sequence"/>
</dbReference>
<feature type="chain" id="PRO_5022665121" evidence="1">
    <location>
        <begin position="19"/>
        <end position="141"/>
    </location>
</feature>
<dbReference type="EMBL" id="VMNF01000014">
    <property type="protein sequence ID" value="TXB96903.1"/>
    <property type="molecule type" value="Genomic_DNA"/>
</dbReference>
<proteinExistence type="predicted"/>
<name>A0A5C6SF31_FUSOC</name>
<comment type="caution">
    <text evidence="2">The sequence shown here is derived from an EMBL/GenBank/DDBJ whole genome shotgun (WGS) entry which is preliminary data.</text>
</comment>
<evidence type="ECO:0000313" key="2">
    <source>
        <dbReference type="EMBL" id="TXB96903.1"/>
    </source>
</evidence>
<organism evidence="2 3">
    <name type="scientific">Fusarium oxysporum f. sp. cubense</name>
    <dbReference type="NCBI Taxonomy" id="61366"/>
    <lineage>
        <taxon>Eukaryota</taxon>
        <taxon>Fungi</taxon>
        <taxon>Dikarya</taxon>
        <taxon>Ascomycota</taxon>
        <taxon>Pezizomycotina</taxon>
        <taxon>Sordariomycetes</taxon>
        <taxon>Hypocreomycetidae</taxon>
        <taxon>Hypocreales</taxon>
        <taxon>Nectriaceae</taxon>
        <taxon>Fusarium</taxon>
        <taxon>Fusarium oxysporum species complex</taxon>
    </lineage>
</organism>
<reference evidence="2 3" key="1">
    <citation type="submission" date="2019-07" db="EMBL/GenBank/DDBJ databases">
        <title>The First High-Quality Draft Genome Sequence of the Causal Agent of the Current Panama Disease Epidemic.</title>
        <authorList>
            <person name="Warmington R.J."/>
            <person name="Kay W."/>
            <person name="Jeffries A."/>
            <person name="Bebber D."/>
            <person name="Moore K."/>
            <person name="Studholme D.J."/>
        </authorList>
    </citation>
    <scope>NUCLEOTIDE SEQUENCE [LARGE SCALE GENOMIC DNA]</scope>
    <source>
        <strain evidence="2 3">TR4</strain>
    </source>
</reference>
<sequence length="141" mass="15776">MKISYASVIMAAVSPVAAAVECKQTKKPGLASFEGTGGSAFDGKYNKNNNDFWYSRPKNLATKDGVLRIANISDHLRIVYMAKAEQSTLPRELSLRERHGNFQLTTYVCSEEWNNGTKEVKTGDRLRQGTKRLPGYHQTFT</sequence>
<protein>
    <submittedName>
        <fullName evidence="2">Uncharacterized protein</fullName>
    </submittedName>
</protein>
<evidence type="ECO:0000256" key="1">
    <source>
        <dbReference type="SAM" id="SignalP"/>
    </source>
</evidence>
<gene>
    <name evidence="2" type="ORF">FocTR4_00012276</name>
</gene>
<dbReference type="AlphaFoldDB" id="A0A5C6SF31"/>
<accession>A0A5C6SF31</accession>
<feature type="signal peptide" evidence="1">
    <location>
        <begin position="1"/>
        <end position="18"/>
    </location>
</feature>
<keyword evidence="1" id="KW-0732">Signal</keyword>